<dbReference type="Pfam" id="PF00535">
    <property type="entry name" value="Glycos_transf_2"/>
    <property type="match status" value="1"/>
</dbReference>
<dbReference type="KEGG" id="kbs:EPA93_04905"/>
<name>A0A4P6JJR9_KTERU</name>
<keyword evidence="4 6" id="KW-0808">Transferase</keyword>
<dbReference type="EMBL" id="CP035758">
    <property type="protein sequence ID" value="QBD75375.1"/>
    <property type="molecule type" value="Genomic_DNA"/>
</dbReference>
<dbReference type="GO" id="GO:0016757">
    <property type="term" value="F:glycosyltransferase activity"/>
    <property type="evidence" value="ECO:0007669"/>
    <property type="project" value="UniProtKB-KW"/>
</dbReference>
<evidence type="ECO:0000313" key="6">
    <source>
        <dbReference type="EMBL" id="QBD75375.1"/>
    </source>
</evidence>
<dbReference type="OrthoDB" id="9801954at2"/>
<evidence type="ECO:0000256" key="1">
    <source>
        <dbReference type="ARBA" id="ARBA00004776"/>
    </source>
</evidence>
<feature type="domain" description="Glycosyltransferase 2-like" evidence="5">
    <location>
        <begin position="33"/>
        <end position="192"/>
    </location>
</feature>
<evidence type="ECO:0000313" key="7">
    <source>
        <dbReference type="Proteomes" id="UP000290365"/>
    </source>
</evidence>
<proteinExistence type="inferred from homology"/>
<evidence type="ECO:0000256" key="4">
    <source>
        <dbReference type="ARBA" id="ARBA00022679"/>
    </source>
</evidence>
<dbReference type="Gene3D" id="3.90.550.10">
    <property type="entry name" value="Spore Coat Polysaccharide Biosynthesis Protein SpsA, Chain A"/>
    <property type="match status" value="1"/>
</dbReference>
<dbReference type="PANTHER" id="PTHR43179:SF12">
    <property type="entry name" value="GALACTOFURANOSYLTRANSFERASE GLFT2"/>
    <property type="match status" value="1"/>
</dbReference>
<evidence type="ECO:0000256" key="3">
    <source>
        <dbReference type="ARBA" id="ARBA00022676"/>
    </source>
</evidence>
<dbReference type="Proteomes" id="UP000290365">
    <property type="component" value="Chromosome"/>
</dbReference>
<comment type="pathway">
    <text evidence="1">Cell wall biogenesis; cell wall polysaccharide biosynthesis.</text>
</comment>
<reference evidence="6 7" key="1">
    <citation type="submission" date="2019-01" db="EMBL/GenBank/DDBJ databases">
        <title>Ktedonosporobacter rubrisoli SCAWS-G2.</title>
        <authorList>
            <person name="Huang Y."/>
            <person name="Yan B."/>
        </authorList>
    </citation>
    <scope>NUCLEOTIDE SEQUENCE [LARGE SCALE GENOMIC DNA]</scope>
    <source>
        <strain evidence="6 7">SCAWS-G2</strain>
    </source>
</reference>
<keyword evidence="7" id="KW-1185">Reference proteome</keyword>
<dbReference type="AlphaFoldDB" id="A0A4P6JJR9"/>
<accession>A0A4P6JJR9</accession>
<sequence length="317" mass="34759">MRVRMATINFFCPFPPQRGTGTAPSHLELSELSIVVPVKNNQRGIDRLLESCLQIFSPEHCPREILVVDNGSQPPLELPAQLPWPLPVHILVCPRSGAAAARNMGARKASGNWLLLMDSDCIPTATLIGGYQEAMDGSIGYAGAAQVASSDVYSAYYEAQHILSPPALVHEGSARPAFMVTANALIWRAALAQVGGLDERFKSAGCEDIDLGLRLWSVGPLAYAPKARVQHAFEADLGSFVRRFIRYGHGSRLMSALYHEDLSPRLVVPQPASPANRALALVQLLALWWGYLTIKPEENWSQPRLMTSWQDERPSTV</sequence>
<protein>
    <submittedName>
        <fullName evidence="6">Glycosyltransferase</fullName>
    </submittedName>
</protein>
<organism evidence="6 7">
    <name type="scientific">Ktedonosporobacter rubrisoli</name>
    <dbReference type="NCBI Taxonomy" id="2509675"/>
    <lineage>
        <taxon>Bacteria</taxon>
        <taxon>Bacillati</taxon>
        <taxon>Chloroflexota</taxon>
        <taxon>Ktedonobacteria</taxon>
        <taxon>Ktedonobacterales</taxon>
        <taxon>Ktedonosporobacteraceae</taxon>
        <taxon>Ktedonosporobacter</taxon>
    </lineage>
</organism>
<dbReference type="SUPFAM" id="SSF53448">
    <property type="entry name" value="Nucleotide-diphospho-sugar transferases"/>
    <property type="match status" value="1"/>
</dbReference>
<evidence type="ECO:0000256" key="2">
    <source>
        <dbReference type="ARBA" id="ARBA00006739"/>
    </source>
</evidence>
<dbReference type="InterPro" id="IPR001173">
    <property type="entry name" value="Glyco_trans_2-like"/>
</dbReference>
<keyword evidence="3" id="KW-0328">Glycosyltransferase</keyword>
<dbReference type="PANTHER" id="PTHR43179">
    <property type="entry name" value="RHAMNOSYLTRANSFERASE WBBL"/>
    <property type="match status" value="1"/>
</dbReference>
<dbReference type="InterPro" id="IPR029044">
    <property type="entry name" value="Nucleotide-diphossugar_trans"/>
</dbReference>
<comment type="similarity">
    <text evidence="2">Belongs to the glycosyltransferase 2 family.</text>
</comment>
<gene>
    <name evidence="6" type="ORF">EPA93_04905</name>
</gene>
<evidence type="ECO:0000259" key="5">
    <source>
        <dbReference type="Pfam" id="PF00535"/>
    </source>
</evidence>